<proteinExistence type="predicted"/>
<accession>X1N2L5</accession>
<name>X1N2L5_9ZZZZ</name>
<feature type="non-terminal residue" evidence="2">
    <location>
        <position position="168"/>
    </location>
</feature>
<sequence length="168" mass="18782">MQRSLSEQIQELEAQISDLEAGNAELEELIRIKKAEETTVAAQAQARIFLERIFAPYIDGVCQKWGVSPEEALQILIEEKATFGKIAKDNPKDLEKLKNDPTVKVVLKVASPLGNASDEWIKEKMNVLLKVMNDIRPELARGITETPGGTEWFFTSLTGLRDILYGVP</sequence>
<gene>
    <name evidence="2" type="ORF">S06H3_31810</name>
</gene>
<keyword evidence="1" id="KW-0175">Coiled coil</keyword>
<evidence type="ECO:0000256" key="1">
    <source>
        <dbReference type="SAM" id="Coils"/>
    </source>
</evidence>
<dbReference type="EMBL" id="BARV01018858">
    <property type="protein sequence ID" value="GAI24476.1"/>
    <property type="molecule type" value="Genomic_DNA"/>
</dbReference>
<reference evidence="2" key="1">
    <citation type="journal article" date="2014" name="Front. Microbiol.">
        <title>High frequency of phylogenetically diverse reductive dehalogenase-homologous genes in deep subseafloor sedimentary metagenomes.</title>
        <authorList>
            <person name="Kawai M."/>
            <person name="Futagami T."/>
            <person name="Toyoda A."/>
            <person name="Takaki Y."/>
            <person name="Nishi S."/>
            <person name="Hori S."/>
            <person name="Arai W."/>
            <person name="Tsubouchi T."/>
            <person name="Morono Y."/>
            <person name="Uchiyama I."/>
            <person name="Ito T."/>
            <person name="Fujiyama A."/>
            <person name="Inagaki F."/>
            <person name="Takami H."/>
        </authorList>
    </citation>
    <scope>NUCLEOTIDE SEQUENCE</scope>
    <source>
        <strain evidence="2">Expedition CK06-06</strain>
    </source>
</reference>
<dbReference type="AlphaFoldDB" id="X1N2L5"/>
<evidence type="ECO:0000313" key="2">
    <source>
        <dbReference type="EMBL" id="GAI24476.1"/>
    </source>
</evidence>
<protein>
    <submittedName>
        <fullName evidence="2">Uncharacterized protein</fullName>
    </submittedName>
</protein>
<organism evidence="2">
    <name type="scientific">marine sediment metagenome</name>
    <dbReference type="NCBI Taxonomy" id="412755"/>
    <lineage>
        <taxon>unclassified sequences</taxon>
        <taxon>metagenomes</taxon>
        <taxon>ecological metagenomes</taxon>
    </lineage>
</organism>
<feature type="coiled-coil region" evidence="1">
    <location>
        <begin position="2"/>
        <end position="36"/>
    </location>
</feature>
<comment type="caution">
    <text evidence="2">The sequence shown here is derived from an EMBL/GenBank/DDBJ whole genome shotgun (WGS) entry which is preliminary data.</text>
</comment>